<comment type="caution">
    <text evidence="2">The sequence shown here is derived from an EMBL/GenBank/DDBJ whole genome shotgun (WGS) entry which is preliminary data.</text>
</comment>
<sequence length="442" mass="43628">MALVGASVIAASPVAPPVPDIKVSATPSVSAAMQLTATSNPLIAFSQLFGNTVTNATGLFEQFLATPAPILSQVLVNQGANAELVLATAQQIGVLLPDLVEQIGNDLRQVGAQLADGNIVGAGQTLNQMLIIAGLPLLGLIGPPLSILQNTTQNIANIFAELPNQVFPLLSALVLSPVNSIINGGADIGQTILDAVRAGDFITAAGALISAPIVMTDVILNGFNGVPGLLTPQLNPFTAGPIGALLGLRNVIADTLQPIAVPSGAGLAANQAPEPAANVLTLKLDTSAKSAEVVGASSVEVEDDGTSSVAATGGADGSGAAAALAEEAEADEQKAEEREVEETATLDGSSEEDETGLEDVDQTGEKPGSGEVRESLTATPGQTGLSTGSATGEGTEASEQDQAGGAADTTSGDNDGDDGGDDGGDASNADGGSDSGGSGGDE</sequence>
<dbReference type="Proteomes" id="UP000094243">
    <property type="component" value="Unassembled WGS sequence"/>
</dbReference>
<feature type="compositionally biased region" description="Acidic residues" evidence="1">
    <location>
        <begin position="338"/>
        <end position="362"/>
    </location>
</feature>
<dbReference type="AlphaFoldDB" id="A0A1E3R6K2"/>
<evidence type="ECO:0000256" key="1">
    <source>
        <dbReference type="SAM" id="MobiDB-lite"/>
    </source>
</evidence>
<feature type="compositionally biased region" description="Low complexity" evidence="1">
    <location>
        <begin position="306"/>
        <end position="325"/>
    </location>
</feature>
<protein>
    <recommendedName>
        <fullName evidence="4">PE-PGRS family protein</fullName>
    </recommendedName>
</protein>
<feature type="compositionally biased region" description="Gly residues" evidence="1">
    <location>
        <begin position="433"/>
        <end position="442"/>
    </location>
</feature>
<feature type="compositionally biased region" description="Acidic residues" evidence="1">
    <location>
        <begin position="414"/>
        <end position="424"/>
    </location>
</feature>
<proteinExistence type="predicted"/>
<feature type="compositionally biased region" description="Low complexity" evidence="1">
    <location>
        <begin position="403"/>
        <end position="413"/>
    </location>
</feature>
<accession>A0A1E3R6K2</accession>
<keyword evidence="3" id="KW-1185">Reference proteome</keyword>
<gene>
    <name evidence="2" type="ORF">BHQ17_23550</name>
</gene>
<evidence type="ECO:0008006" key="4">
    <source>
        <dbReference type="Google" id="ProtNLM"/>
    </source>
</evidence>
<evidence type="ECO:0000313" key="2">
    <source>
        <dbReference type="EMBL" id="ODQ85361.1"/>
    </source>
</evidence>
<evidence type="ECO:0000313" key="3">
    <source>
        <dbReference type="Proteomes" id="UP000094243"/>
    </source>
</evidence>
<reference evidence="3" key="1">
    <citation type="submission" date="2016-09" db="EMBL/GenBank/DDBJ databases">
        <authorList>
            <person name="Greninger A.L."/>
            <person name="Jerome K.R."/>
            <person name="Mcnair B."/>
            <person name="Wallis C."/>
            <person name="Fang F."/>
        </authorList>
    </citation>
    <scope>NUCLEOTIDE SEQUENCE [LARGE SCALE GENOMIC DNA]</scope>
    <source>
        <strain evidence="3">M7</strain>
    </source>
</reference>
<feature type="region of interest" description="Disordered" evidence="1">
    <location>
        <begin position="296"/>
        <end position="442"/>
    </location>
</feature>
<dbReference type="EMBL" id="MIGZ01000186">
    <property type="protein sequence ID" value="ODQ85361.1"/>
    <property type="molecule type" value="Genomic_DNA"/>
</dbReference>
<organism evidence="2 3">
    <name type="scientific">Mycolicibacterium holsaticum</name>
    <dbReference type="NCBI Taxonomy" id="152142"/>
    <lineage>
        <taxon>Bacteria</taxon>
        <taxon>Bacillati</taxon>
        <taxon>Actinomycetota</taxon>
        <taxon>Actinomycetes</taxon>
        <taxon>Mycobacteriales</taxon>
        <taxon>Mycobacteriaceae</taxon>
        <taxon>Mycolicibacterium</taxon>
    </lineage>
</organism>
<feature type="compositionally biased region" description="Polar residues" evidence="1">
    <location>
        <begin position="376"/>
        <end position="392"/>
    </location>
</feature>
<name>A0A1E3R6K2_9MYCO</name>